<evidence type="ECO:0000256" key="4">
    <source>
        <dbReference type="ARBA" id="ARBA00022989"/>
    </source>
</evidence>
<evidence type="ECO:0000256" key="6">
    <source>
        <dbReference type="ARBA" id="ARBA00023136"/>
    </source>
</evidence>
<dbReference type="SUPFAM" id="SSF81321">
    <property type="entry name" value="Family A G protein-coupled receptor-like"/>
    <property type="match status" value="1"/>
</dbReference>
<feature type="transmembrane region" description="Helical" evidence="10">
    <location>
        <begin position="116"/>
        <end position="135"/>
    </location>
</feature>
<evidence type="ECO:0000259" key="11">
    <source>
        <dbReference type="PROSITE" id="PS50262"/>
    </source>
</evidence>
<evidence type="ECO:0000256" key="9">
    <source>
        <dbReference type="RuleBase" id="RU000688"/>
    </source>
</evidence>
<keyword evidence="3 9" id="KW-0812">Transmembrane</keyword>
<evidence type="ECO:0000256" key="8">
    <source>
        <dbReference type="ARBA" id="ARBA00023224"/>
    </source>
</evidence>
<reference evidence="13" key="1">
    <citation type="submission" date="2025-08" db="UniProtKB">
        <authorList>
            <consortium name="RefSeq"/>
        </authorList>
    </citation>
    <scope>IDENTIFICATION</scope>
    <source>
        <tissue evidence="13">Muscle</tissue>
    </source>
</reference>
<keyword evidence="12" id="KW-1185">Reference proteome</keyword>
<name>A0ABM1S4J0_LIMPO</name>
<evidence type="ECO:0000256" key="7">
    <source>
        <dbReference type="ARBA" id="ARBA00023170"/>
    </source>
</evidence>
<gene>
    <name evidence="13" type="primary">LOC111085229</name>
</gene>
<feature type="transmembrane region" description="Helical" evidence="10">
    <location>
        <begin position="156"/>
        <end position="175"/>
    </location>
</feature>
<keyword evidence="7 9" id="KW-0675">Receptor</keyword>
<feature type="transmembrane region" description="Helical" evidence="10">
    <location>
        <begin position="42"/>
        <end position="64"/>
    </location>
</feature>
<proteinExistence type="inferred from homology"/>
<comment type="subcellular location">
    <subcellularLocation>
        <location evidence="1">Membrane</location>
        <topology evidence="1">Multi-pass membrane protein</topology>
    </subcellularLocation>
</comment>
<dbReference type="PANTHER" id="PTHR24238">
    <property type="entry name" value="G-PROTEIN COUPLED RECEPTOR"/>
    <property type="match status" value="1"/>
</dbReference>
<evidence type="ECO:0000256" key="2">
    <source>
        <dbReference type="ARBA" id="ARBA00010663"/>
    </source>
</evidence>
<dbReference type="Pfam" id="PF00001">
    <property type="entry name" value="7tm_1"/>
    <property type="match status" value="1"/>
</dbReference>
<evidence type="ECO:0000256" key="5">
    <source>
        <dbReference type="ARBA" id="ARBA00023040"/>
    </source>
</evidence>
<dbReference type="PANTHER" id="PTHR24238:SF75">
    <property type="entry name" value="CHOLECYSTOKININ-LIKE RECEPTOR AT 17D1-RELATED"/>
    <property type="match status" value="1"/>
</dbReference>
<keyword evidence="4 10" id="KW-1133">Transmembrane helix</keyword>
<evidence type="ECO:0000313" key="12">
    <source>
        <dbReference type="Proteomes" id="UP000694941"/>
    </source>
</evidence>
<feature type="domain" description="G-protein coupled receptors family 1 profile" evidence="11">
    <location>
        <begin position="55"/>
        <end position="297"/>
    </location>
</feature>
<dbReference type="PROSITE" id="PS50262">
    <property type="entry name" value="G_PROTEIN_RECEP_F1_2"/>
    <property type="match status" value="1"/>
</dbReference>
<dbReference type="InterPro" id="IPR017452">
    <property type="entry name" value="GPCR_Rhodpsn_7TM"/>
</dbReference>
<evidence type="ECO:0000256" key="10">
    <source>
        <dbReference type="SAM" id="Phobius"/>
    </source>
</evidence>
<feature type="transmembrane region" description="Helical" evidence="10">
    <location>
        <begin position="272"/>
        <end position="293"/>
    </location>
</feature>
<dbReference type="Proteomes" id="UP000694941">
    <property type="component" value="Unplaced"/>
</dbReference>
<evidence type="ECO:0000313" key="13">
    <source>
        <dbReference type="RefSeq" id="XP_022238545.1"/>
    </source>
</evidence>
<feature type="transmembrane region" description="Helical" evidence="10">
    <location>
        <begin position="76"/>
        <end position="96"/>
    </location>
</feature>
<dbReference type="PROSITE" id="PS00237">
    <property type="entry name" value="G_PROTEIN_RECEP_F1_1"/>
    <property type="match status" value="1"/>
</dbReference>
<feature type="transmembrane region" description="Helical" evidence="10">
    <location>
        <begin position="217"/>
        <end position="241"/>
    </location>
</feature>
<comment type="similarity">
    <text evidence="2 9">Belongs to the G-protein coupled receptor 1 family.</text>
</comment>
<dbReference type="RefSeq" id="XP_022238545.1">
    <property type="nucleotide sequence ID" value="XM_022382837.1"/>
</dbReference>
<dbReference type="Gene3D" id="1.20.1070.10">
    <property type="entry name" value="Rhodopsin 7-helix transmembrane proteins"/>
    <property type="match status" value="1"/>
</dbReference>
<keyword evidence="5 9" id="KW-0297">G-protein coupled receptor</keyword>
<dbReference type="GeneID" id="111085229"/>
<dbReference type="InterPro" id="IPR000276">
    <property type="entry name" value="GPCR_Rhodpsn"/>
</dbReference>
<accession>A0ABM1S4J0</accession>
<evidence type="ECO:0000256" key="3">
    <source>
        <dbReference type="ARBA" id="ARBA00022692"/>
    </source>
</evidence>
<keyword evidence="8 9" id="KW-0807">Transducer</keyword>
<dbReference type="PRINTS" id="PR00237">
    <property type="entry name" value="GPCRRHODOPSN"/>
</dbReference>
<protein>
    <submittedName>
        <fullName evidence="13">RYamide receptor-like</fullName>
    </submittedName>
</protein>
<evidence type="ECO:0000256" key="1">
    <source>
        <dbReference type="ARBA" id="ARBA00004141"/>
    </source>
</evidence>
<sequence>MVRAESIVCNTTELTEFNFSEFEFPQPQLLTRHFSWQDYMKISFYFLTIVVALIGNVGVILTVAFNRASRSTINCYLVNLSVADLLICSFCMWVHLVDNLYKPTYVLGPFMCKFNSFAQMTCLTSSVLTLSAIACDRFVAIMFPLHARITKRRTGLVISGIWWISMMVSIPFLIYRRFYSLQWKDFLESHCGESWPRKSEFDPELQLCVTRYPSKQLYYTFVTITLFFLPVAIMVTAYFLIIWKLWISELPGERNLANITVQHQAKKKVIKLVAVVLVVFVCCWMPFQVIVLYSQHS</sequence>
<keyword evidence="6 10" id="KW-0472">Membrane</keyword>
<organism evidence="12 13">
    <name type="scientific">Limulus polyphemus</name>
    <name type="common">Atlantic horseshoe crab</name>
    <dbReference type="NCBI Taxonomy" id="6850"/>
    <lineage>
        <taxon>Eukaryota</taxon>
        <taxon>Metazoa</taxon>
        <taxon>Ecdysozoa</taxon>
        <taxon>Arthropoda</taxon>
        <taxon>Chelicerata</taxon>
        <taxon>Merostomata</taxon>
        <taxon>Xiphosura</taxon>
        <taxon>Limulidae</taxon>
        <taxon>Limulus</taxon>
    </lineage>
</organism>